<evidence type="ECO:0000313" key="3">
    <source>
        <dbReference type="Proteomes" id="UP000186112"/>
    </source>
</evidence>
<dbReference type="InterPro" id="IPR006083">
    <property type="entry name" value="PRK/URK"/>
</dbReference>
<organism evidence="2 3">
    <name type="scientific">Tissierella creatinophila DSM 6911</name>
    <dbReference type="NCBI Taxonomy" id="1123403"/>
    <lineage>
        <taxon>Bacteria</taxon>
        <taxon>Bacillati</taxon>
        <taxon>Bacillota</taxon>
        <taxon>Tissierellia</taxon>
        <taxon>Tissierellales</taxon>
        <taxon>Tissierellaceae</taxon>
        <taxon>Tissierella</taxon>
    </lineage>
</organism>
<protein>
    <submittedName>
        <fullName evidence="2">Threonine--tRNA ligase</fullName>
        <ecNumber evidence="2">6.1.1.3</ecNumber>
    </submittedName>
</protein>
<comment type="caution">
    <text evidence="2">The sequence shown here is derived from an EMBL/GenBank/DDBJ whole genome shotgun (WGS) entry which is preliminary data.</text>
</comment>
<accession>A0A1U7M9B7</accession>
<keyword evidence="3" id="KW-1185">Reference proteome</keyword>
<dbReference type="SUPFAM" id="SSF55186">
    <property type="entry name" value="ThrRS/AlaRS common domain"/>
    <property type="match status" value="1"/>
</dbReference>
<dbReference type="SUPFAM" id="SSF52540">
    <property type="entry name" value="P-loop containing nucleoside triphosphate hydrolases"/>
    <property type="match status" value="1"/>
</dbReference>
<dbReference type="AlphaFoldDB" id="A0A1U7M9B7"/>
<dbReference type="Proteomes" id="UP000186112">
    <property type="component" value="Unassembled WGS sequence"/>
</dbReference>
<evidence type="ECO:0000259" key="1">
    <source>
        <dbReference type="Pfam" id="PF00485"/>
    </source>
</evidence>
<dbReference type="OrthoDB" id="9764644at2"/>
<dbReference type="EMBL" id="LTDM01000002">
    <property type="protein sequence ID" value="OLS03798.1"/>
    <property type="molecule type" value="Genomic_DNA"/>
</dbReference>
<feature type="domain" description="Phosphoribulokinase/uridine kinase" evidence="1">
    <location>
        <begin position="287"/>
        <end position="485"/>
    </location>
</feature>
<dbReference type="GO" id="GO:0016301">
    <property type="term" value="F:kinase activity"/>
    <property type="evidence" value="ECO:0007669"/>
    <property type="project" value="InterPro"/>
</dbReference>
<reference evidence="2 3" key="1">
    <citation type="submission" date="2016-02" db="EMBL/GenBank/DDBJ databases">
        <title>Genome sequence of Tissierella creatinophila DSM 6911.</title>
        <authorList>
            <person name="Poehlein A."/>
            <person name="Daniel R."/>
        </authorList>
    </citation>
    <scope>NUCLEOTIDE SEQUENCE [LARGE SCALE GENOMIC DNA]</scope>
    <source>
        <strain evidence="2 3">DSM 6911</strain>
    </source>
</reference>
<proteinExistence type="predicted"/>
<gene>
    <name evidence="2" type="primary">thrS</name>
    <name evidence="2" type="ORF">TICRE_01210</name>
</gene>
<dbReference type="GO" id="GO:0005524">
    <property type="term" value="F:ATP binding"/>
    <property type="evidence" value="ECO:0007669"/>
    <property type="project" value="InterPro"/>
</dbReference>
<dbReference type="InterPro" id="IPR018163">
    <property type="entry name" value="Thr/Ala-tRNA-synth_IIc_edit"/>
</dbReference>
<evidence type="ECO:0000313" key="2">
    <source>
        <dbReference type="EMBL" id="OLS03798.1"/>
    </source>
</evidence>
<dbReference type="Gene3D" id="3.30.980.10">
    <property type="entry name" value="Threonyl-trna Synthetase, Chain A, domain 2"/>
    <property type="match status" value="1"/>
</dbReference>
<dbReference type="Pfam" id="PF00485">
    <property type="entry name" value="PRK"/>
    <property type="match status" value="1"/>
</dbReference>
<dbReference type="EC" id="6.1.1.3" evidence="2"/>
<dbReference type="RefSeq" id="WP_075724098.1">
    <property type="nucleotide sequence ID" value="NZ_LTDM01000002.1"/>
</dbReference>
<keyword evidence="2" id="KW-0436">Ligase</keyword>
<dbReference type="PANTHER" id="PTHR10285">
    <property type="entry name" value="URIDINE KINASE"/>
    <property type="match status" value="1"/>
</dbReference>
<dbReference type="Gene3D" id="3.40.50.300">
    <property type="entry name" value="P-loop containing nucleotide triphosphate hydrolases"/>
    <property type="match status" value="1"/>
</dbReference>
<dbReference type="GO" id="GO:0004829">
    <property type="term" value="F:threonine-tRNA ligase activity"/>
    <property type="evidence" value="ECO:0007669"/>
    <property type="project" value="UniProtKB-EC"/>
</dbReference>
<sequence>MKVKVNIVGLKYLEVEKGISLLELSKNIFGENYKKYLGARINNTIYNLDKSIEENVDIEFLDNTDVDGYRIYTKTISVVFIMACKELYPNSKVSIEYFLGSGLYAKLDEDYPISFDDLINIEQKMREIVEKDSIIERIKYKKHKAIEIFRRNGYADKLRLLESIDKEEISIYKIENHYDSFHGYLAASTGYVKEFKLKYYYPGVIILFPSKKNNYNIDNFKEQKKLAKMFEDTSDWLDILDLSYVGSLNEKINNGNIDDIIQITEAHHEKKVAEIADIIYKDTDVNIIQIAGPSSSGKTTFSKRLAVQMNVNGQRPVTISLDDYFLDRDNTPLKKDGLPDFETIKAIDLESLNMDLVNLLEGRDVELPKFNFLTGKRENSGKIVRLDKNHPIIIEGIHGLNPELTKTIPEKNKFKIYISALTQLNLDPHNRISTTDIRLIRRMVRDFKFRGNGPLKTLELWTGVREGEEKYIFPYQEEADIMFNSSLVYEMGVLKKHIIPLLKKIDKSNIYYSEAIKLIKFLEYFSDIEKQDTIPPNSILREFIGGASFKLY</sequence>
<dbReference type="CDD" id="cd02028">
    <property type="entry name" value="UMPK_like"/>
    <property type="match status" value="1"/>
</dbReference>
<dbReference type="InterPro" id="IPR027417">
    <property type="entry name" value="P-loop_NTPase"/>
</dbReference>
<name>A0A1U7M9B7_TISCR</name>